<protein>
    <recommendedName>
        <fullName evidence="2">E2 ubiquitin-conjugating enzyme</fullName>
        <ecNumber evidence="2">2.3.2.23</ecNumber>
    </recommendedName>
</protein>
<feature type="transmembrane region" description="Helical" evidence="10">
    <location>
        <begin position="101"/>
        <end position="121"/>
    </location>
</feature>
<evidence type="ECO:0000256" key="4">
    <source>
        <dbReference type="ARBA" id="ARBA00022692"/>
    </source>
</evidence>
<feature type="transmembrane region" description="Helical" evidence="10">
    <location>
        <begin position="282"/>
        <end position="305"/>
    </location>
</feature>
<feature type="domain" description="UBC core" evidence="11">
    <location>
        <begin position="523"/>
        <end position="673"/>
    </location>
</feature>
<keyword evidence="6" id="KW-0833">Ubl conjugation pathway</keyword>
<dbReference type="Gene3D" id="3.10.110.10">
    <property type="entry name" value="Ubiquitin Conjugating Enzyme"/>
    <property type="match status" value="2"/>
</dbReference>
<feature type="transmembrane region" description="Helical" evidence="10">
    <location>
        <begin position="39"/>
        <end position="63"/>
    </location>
</feature>
<evidence type="ECO:0000256" key="2">
    <source>
        <dbReference type="ARBA" id="ARBA00012486"/>
    </source>
</evidence>
<reference evidence="12 13" key="1">
    <citation type="submission" date="2024-10" db="EMBL/GenBank/DDBJ databases">
        <authorList>
            <person name="Kim D."/>
        </authorList>
    </citation>
    <scope>NUCLEOTIDE SEQUENCE [LARGE SCALE GENOMIC DNA]</scope>
    <source>
        <strain evidence="12">Taebaek</strain>
    </source>
</reference>
<keyword evidence="7" id="KW-0067">ATP-binding</keyword>
<evidence type="ECO:0000256" key="10">
    <source>
        <dbReference type="SAM" id="Phobius"/>
    </source>
</evidence>
<keyword evidence="5" id="KW-0547">Nucleotide-binding</keyword>
<dbReference type="AlphaFoldDB" id="A0ABD2I6G9"/>
<dbReference type="Pfam" id="PF03619">
    <property type="entry name" value="Solute_trans_a"/>
    <property type="match status" value="1"/>
</dbReference>
<dbReference type="PANTHER" id="PTHR24067">
    <property type="entry name" value="UBIQUITIN-CONJUGATING ENZYME E2"/>
    <property type="match status" value="1"/>
</dbReference>
<evidence type="ECO:0000259" key="11">
    <source>
        <dbReference type="PROSITE" id="PS50127"/>
    </source>
</evidence>
<comment type="subcellular location">
    <subcellularLocation>
        <location evidence="1">Membrane</location>
        <topology evidence="1">Multi-pass membrane protein</topology>
    </subcellularLocation>
</comment>
<comment type="caution">
    <text evidence="12">The sequence shown here is derived from an EMBL/GenBank/DDBJ whole genome shotgun (WGS) entry which is preliminary data.</text>
</comment>
<evidence type="ECO:0000256" key="1">
    <source>
        <dbReference type="ARBA" id="ARBA00004141"/>
    </source>
</evidence>
<dbReference type="SUPFAM" id="SSF54495">
    <property type="entry name" value="UBC-like"/>
    <property type="match status" value="2"/>
</dbReference>
<dbReference type="InterPro" id="IPR000608">
    <property type="entry name" value="UBC"/>
</dbReference>
<dbReference type="PROSITE" id="PS50127">
    <property type="entry name" value="UBC_2"/>
    <property type="match status" value="1"/>
</dbReference>
<dbReference type="FunFam" id="3.10.110.10:FF:000060">
    <property type="entry name" value="Ubiquitin conjugating enzyme (UbcB)"/>
    <property type="match status" value="1"/>
</dbReference>
<evidence type="ECO:0000256" key="7">
    <source>
        <dbReference type="ARBA" id="ARBA00022840"/>
    </source>
</evidence>
<dbReference type="GO" id="GO:0061631">
    <property type="term" value="F:ubiquitin conjugating enzyme activity"/>
    <property type="evidence" value="ECO:0007669"/>
    <property type="project" value="UniProtKB-EC"/>
</dbReference>
<dbReference type="GO" id="GO:0005524">
    <property type="term" value="F:ATP binding"/>
    <property type="evidence" value="ECO:0007669"/>
    <property type="project" value="UniProtKB-KW"/>
</dbReference>
<dbReference type="EC" id="2.3.2.23" evidence="2"/>
<accession>A0ABD2I6G9</accession>
<evidence type="ECO:0000256" key="9">
    <source>
        <dbReference type="ARBA" id="ARBA00023136"/>
    </source>
</evidence>
<dbReference type="InterPro" id="IPR005178">
    <property type="entry name" value="Ostalpha/TMEM184C"/>
</dbReference>
<keyword evidence="9 10" id="KW-0472">Membrane</keyword>
<keyword evidence="8 10" id="KW-1133">Transmembrane helix</keyword>
<feature type="transmembrane region" description="Helical" evidence="10">
    <location>
        <begin position="204"/>
        <end position="224"/>
    </location>
</feature>
<dbReference type="GO" id="GO:0032446">
    <property type="term" value="P:protein modification by small protein conjugation"/>
    <property type="evidence" value="ECO:0007669"/>
    <property type="project" value="UniProtKB-ARBA"/>
</dbReference>
<evidence type="ECO:0000313" key="12">
    <source>
        <dbReference type="EMBL" id="KAL3074871.1"/>
    </source>
</evidence>
<dbReference type="InterPro" id="IPR050113">
    <property type="entry name" value="Ub_conjugating_enzyme"/>
</dbReference>
<sequence length="674" mass="76903">MALIPRQWICRGEGCNDTGEEYIPDVQKWMNSIGNISHWMMTGAAAMTGIVICLSLLHLIFVSTLISDEKIRSELYWVVLMPSVIVVCGFTGMVLPRAALFLYAIALVYYMICIFVLVCLMNTLNGSRKSMCEKLMAKGERISIRIYPFACWLICFEDFLPTEQNFRRFEVLVFQSPIVRIMLEILNITVFMELSSRKHMYFQISNFAAMISMFIGSYGSYVIVPVGASLLHEYRFLLLFRIVDFCQLFWSVQKFVGDLCGILDMVPTIAHDPAKLPSSAVAQFYICFLLCVEMLFASLLATFCFQPSRCAFFDKHRKRNAMDNADGECAEDGCVSDVEAESGAEDGDEQLDDDDIEQQQHLRKIFSTQYSIPKLFTLASDRNRSWIARWKRWMEEDGARDLYNWNATIEGPPETPVYHLNVSKDGALFMDILLRQHWSPSMTISTVLLSISSLLCDPSEHTCALDMDIATMYRDNREQYNLNRTFAFIIIIPSLCNNNSTSKATSSSLLIVHLINSLAVFEMTQKRLKPELAELTKEPIPGCTAAPIDDGRDLYHWKATIKGPAGSPYEGGTFNMDIVFRRDYPITPPIVKFETPIYHLNVSNDGAILMDILLRQNWAPSLTISKVLLSIWSLLSDPSEHTCALDVDISMMYRNDREQYNRNAREWTQKHAMK</sequence>
<feature type="transmembrane region" description="Helical" evidence="10">
    <location>
        <begin position="75"/>
        <end position="95"/>
    </location>
</feature>
<proteinExistence type="predicted"/>
<evidence type="ECO:0000313" key="13">
    <source>
        <dbReference type="Proteomes" id="UP001620645"/>
    </source>
</evidence>
<keyword evidence="4 10" id="KW-0812">Transmembrane</keyword>
<dbReference type="Proteomes" id="UP001620645">
    <property type="component" value="Unassembled WGS sequence"/>
</dbReference>
<dbReference type="Pfam" id="PF00179">
    <property type="entry name" value="UQ_con"/>
    <property type="match status" value="2"/>
</dbReference>
<gene>
    <name evidence="12" type="ORF">niasHS_014316</name>
</gene>
<dbReference type="EMBL" id="JBICCN010000356">
    <property type="protein sequence ID" value="KAL3074871.1"/>
    <property type="molecule type" value="Genomic_DNA"/>
</dbReference>
<dbReference type="GO" id="GO:0016020">
    <property type="term" value="C:membrane"/>
    <property type="evidence" value="ECO:0007669"/>
    <property type="project" value="UniProtKB-SubCell"/>
</dbReference>
<keyword evidence="3" id="KW-0808">Transferase</keyword>
<dbReference type="InterPro" id="IPR016135">
    <property type="entry name" value="UBQ-conjugating_enzyme/RWD"/>
</dbReference>
<evidence type="ECO:0000256" key="3">
    <source>
        <dbReference type="ARBA" id="ARBA00022679"/>
    </source>
</evidence>
<name>A0ABD2I6G9_HETSC</name>
<organism evidence="12 13">
    <name type="scientific">Heterodera schachtii</name>
    <name type="common">Sugarbeet cyst nematode worm</name>
    <name type="synonym">Tylenchus schachtii</name>
    <dbReference type="NCBI Taxonomy" id="97005"/>
    <lineage>
        <taxon>Eukaryota</taxon>
        <taxon>Metazoa</taxon>
        <taxon>Ecdysozoa</taxon>
        <taxon>Nematoda</taxon>
        <taxon>Chromadorea</taxon>
        <taxon>Rhabditida</taxon>
        <taxon>Tylenchina</taxon>
        <taxon>Tylenchomorpha</taxon>
        <taxon>Tylenchoidea</taxon>
        <taxon>Heteroderidae</taxon>
        <taxon>Heteroderinae</taxon>
        <taxon>Heterodera</taxon>
    </lineage>
</organism>
<evidence type="ECO:0000256" key="8">
    <source>
        <dbReference type="ARBA" id="ARBA00022989"/>
    </source>
</evidence>
<dbReference type="SMART" id="SM00212">
    <property type="entry name" value="UBCc"/>
    <property type="match status" value="2"/>
</dbReference>
<dbReference type="SMART" id="SM01417">
    <property type="entry name" value="Solute_trans_a"/>
    <property type="match status" value="1"/>
</dbReference>
<keyword evidence="13" id="KW-1185">Reference proteome</keyword>
<evidence type="ECO:0000256" key="5">
    <source>
        <dbReference type="ARBA" id="ARBA00022741"/>
    </source>
</evidence>
<evidence type="ECO:0000256" key="6">
    <source>
        <dbReference type="ARBA" id="ARBA00022786"/>
    </source>
</evidence>